<proteinExistence type="predicted"/>
<dbReference type="AlphaFoldDB" id="A0A368G1S0"/>
<gene>
    <name evidence="1" type="ORF">ANCCAN_17201</name>
</gene>
<keyword evidence="2" id="KW-1185">Reference proteome</keyword>
<name>A0A368G1S0_ANCCA</name>
<accession>A0A368G1S0</accession>
<dbReference type="Proteomes" id="UP000252519">
    <property type="component" value="Unassembled WGS sequence"/>
</dbReference>
<comment type="caution">
    <text evidence="1">The sequence shown here is derived from an EMBL/GenBank/DDBJ whole genome shotgun (WGS) entry which is preliminary data.</text>
</comment>
<organism evidence="1 2">
    <name type="scientific">Ancylostoma caninum</name>
    <name type="common">Dog hookworm</name>
    <dbReference type="NCBI Taxonomy" id="29170"/>
    <lineage>
        <taxon>Eukaryota</taxon>
        <taxon>Metazoa</taxon>
        <taxon>Ecdysozoa</taxon>
        <taxon>Nematoda</taxon>
        <taxon>Chromadorea</taxon>
        <taxon>Rhabditida</taxon>
        <taxon>Rhabditina</taxon>
        <taxon>Rhabditomorpha</taxon>
        <taxon>Strongyloidea</taxon>
        <taxon>Ancylostomatidae</taxon>
        <taxon>Ancylostomatinae</taxon>
        <taxon>Ancylostoma</taxon>
    </lineage>
</organism>
<evidence type="ECO:0000313" key="2">
    <source>
        <dbReference type="Proteomes" id="UP000252519"/>
    </source>
</evidence>
<reference evidence="1 2" key="1">
    <citation type="submission" date="2014-10" db="EMBL/GenBank/DDBJ databases">
        <title>Draft genome of the hookworm Ancylostoma caninum.</title>
        <authorList>
            <person name="Mitreva M."/>
        </authorList>
    </citation>
    <scope>NUCLEOTIDE SEQUENCE [LARGE SCALE GENOMIC DNA]</scope>
    <source>
        <strain evidence="1 2">Baltimore</strain>
    </source>
</reference>
<sequence>MKVVTSKDIRIFKGSGVHVLLSLLHTLGAHFVDSLIYSVLDCNVQLPRLPTFRLLEEWDLLPSSRKLFPVPSPGAQDVVLDMIHAVVQLQPEIVYVVSLMETKASQIGILYRDRPTNNCTLEMRRFVRHIAKKYQSIVNVKDFEFVLAAYALKIFGRWVRDETKNQPSSIGNEGDRTLLIMLVRKRRVQISPTDALSALDEWKNLFRTVENFVKPQKISCFESPRALCIALRIHFEYARASKGSDQWVKDCDIFFKHSEQCVASDDRAVIVGAFLDVLEYHWKTYHTQKEKLLEVLEKGQILCPYDGSLIRRRINLSSGVMEKFRIQHMLANAPTRNGNFFDWTAHLTFSLPGAIVIAVLLDPTLDMYSSLARLYLEKNRIAKLIEAGALPNSDVVATITRAEASQRMDPALWRLALAQAKSLRFLNETHVLASAQCGWSRHLHIDCVALSNSTRKCKEIMSLMEERGVYVFNDLDYLQELKSTEQMEL</sequence>
<protein>
    <submittedName>
        <fullName evidence="1">Uncharacterized protein</fullName>
    </submittedName>
</protein>
<evidence type="ECO:0000313" key="1">
    <source>
        <dbReference type="EMBL" id="RCN36915.1"/>
    </source>
</evidence>
<dbReference type="STRING" id="29170.A0A368G1S0"/>
<dbReference type="EMBL" id="JOJR01000514">
    <property type="protein sequence ID" value="RCN36915.1"/>
    <property type="molecule type" value="Genomic_DNA"/>
</dbReference>
<dbReference type="OrthoDB" id="5816204at2759"/>